<evidence type="ECO:0000256" key="1">
    <source>
        <dbReference type="SAM" id="MobiDB-lite"/>
    </source>
</evidence>
<proteinExistence type="predicted"/>
<dbReference type="AlphaFoldDB" id="A0AAD5VCY6"/>
<protein>
    <submittedName>
        <fullName evidence="2">Uncharacterized protein</fullName>
    </submittedName>
</protein>
<accession>A0AAD5VCY6</accession>
<evidence type="ECO:0000313" key="3">
    <source>
        <dbReference type="Proteomes" id="UP001212997"/>
    </source>
</evidence>
<comment type="caution">
    <text evidence="2">The sequence shown here is derived from an EMBL/GenBank/DDBJ whole genome shotgun (WGS) entry which is preliminary data.</text>
</comment>
<reference evidence="2" key="1">
    <citation type="submission" date="2022-07" db="EMBL/GenBank/DDBJ databases">
        <title>Genome Sequence of Physisporinus lineatus.</title>
        <authorList>
            <person name="Buettner E."/>
        </authorList>
    </citation>
    <scope>NUCLEOTIDE SEQUENCE</scope>
    <source>
        <strain evidence="2">VT162</strain>
    </source>
</reference>
<sequence>MNSKPLEGCHGESSTYDKVKIRLAVATVYVDQQTGKLKPLERRVVRPGYVTSLEHKTTRTWTLAEPCEEDRYKSICAINSTDCPQSIAICSSFVPVGTHDPMFRPFLLYEDVPFLPVVDKDGRKPWKIILDGFIHTTWIVEKRGDGRLQFRIPGGQVDPTSSGTSLSFESQPRGIPRIGGAESLALPRATYTGERDLPTPPSSSRNESQGIMETNSCKKPTSNTAPSNSPEREMQFGTIMGDAIEDVTNRQVAPVDRSESTRTDIGLRRHRGIIRYLLGLLRRKRRSSPGIDPN</sequence>
<name>A0AAD5VCY6_9APHY</name>
<feature type="compositionally biased region" description="Polar residues" evidence="1">
    <location>
        <begin position="158"/>
        <end position="170"/>
    </location>
</feature>
<organism evidence="2 3">
    <name type="scientific">Meripilus lineatus</name>
    <dbReference type="NCBI Taxonomy" id="2056292"/>
    <lineage>
        <taxon>Eukaryota</taxon>
        <taxon>Fungi</taxon>
        <taxon>Dikarya</taxon>
        <taxon>Basidiomycota</taxon>
        <taxon>Agaricomycotina</taxon>
        <taxon>Agaricomycetes</taxon>
        <taxon>Polyporales</taxon>
        <taxon>Meripilaceae</taxon>
        <taxon>Meripilus</taxon>
    </lineage>
</organism>
<gene>
    <name evidence="2" type="ORF">NLI96_g183</name>
</gene>
<keyword evidence="3" id="KW-1185">Reference proteome</keyword>
<evidence type="ECO:0000313" key="2">
    <source>
        <dbReference type="EMBL" id="KAJ3492108.1"/>
    </source>
</evidence>
<dbReference type="EMBL" id="JANAWD010000003">
    <property type="protein sequence ID" value="KAJ3492108.1"/>
    <property type="molecule type" value="Genomic_DNA"/>
</dbReference>
<feature type="region of interest" description="Disordered" evidence="1">
    <location>
        <begin position="150"/>
        <end position="233"/>
    </location>
</feature>
<dbReference type="Proteomes" id="UP001212997">
    <property type="component" value="Unassembled WGS sequence"/>
</dbReference>
<feature type="compositionally biased region" description="Polar residues" evidence="1">
    <location>
        <begin position="202"/>
        <end position="229"/>
    </location>
</feature>